<dbReference type="InterPro" id="IPR022398">
    <property type="entry name" value="Peptidase_S8_His-AS"/>
</dbReference>
<dbReference type="InterPro" id="IPR010435">
    <property type="entry name" value="C5a/SBT2-like_Fn3"/>
</dbReference>
<dbReference type="Gene3D" id="2.60.40.1710">
    <property type="entry name" value="Subtilisin-like superfamily"/>
    <property type="match status" value="1"/>
</dbReference>
<dbReference type="Gene3D" id="1.20.1270.70">
    <property type="entry name" value="Designed single chain three-helix bundle"/>
    <property type="match status" value="3"/>
</dbReference>
<feature type="active site" description="Charge relay system" evidence="8">
    <location>
        <position position="254"/>
    </location>
</feature>
<evidence type="ECO:0000313" key="14">
    <source>
        <dbReference type="Proteomes" id="UP001631949"/>
    </source>
</evidence>
<dbReference type="Pfam" id="PF06280">
    <property type="entry name" value="fn3_5"/>
    <property type="match status" value="1"/>
</dbReference>
<evidence type="ECO:0000256" key="7">
    <source>
        <dbReference type="ARBA" id="ARBA00022825"/>
    </source>
</evidence>
<keyword evidence="14" id="KW-1185">Reference proteome</keyword>
<dbReference type="InterPro" id="IPR051048">
    <property type="entry name" value="Peptidase_S8/S53_subtilisin"/>
</dbReference>
<keyword evidence="5" id="KW-0677">Repeat</keyword>
<keyword evidence="6 8" id="KW-0378">Hydrolase</keyword>
<reference evidence="13 14" key="1">
    <citation type="journal article" date="2016" name="Int. J. Syst. Evol. Microbiol.">
        <title>Peptococcus simiae sp. nov., isolated from rhesus macaque faeces and emended description of the genus Peptococcus.</title>
        <authorList>
            <person name="Shkoporov A.N."/>
            <person name="Efimov B.A."/>
            <person name="Kondova I."/>
            <person name="Ouwerling B."/>
            <person name="Chaplin A.V."/>
            <person name="Shcherbakova V.A."/>
            <person name="Langermans J.A.M."/>
        </authorList>
    </citation>
    <scope>NUCLEOTIDE SEQUENCE [LARGE SCALE GENOMIC DNA]</scope>
    <source>
        <strain evidence="13 14">M108</strain>
    </source>
</reference>
<dbReference type="Pfam" id="PF02225">
    <property type="entry name" value="PA"/>
    <property type="match status" value="1"/>
</dbReference>
<dbReference type="CDD" id="cd07475">
    <property type="entry name" value="Peptidases_S8_C5a_Peptidase"/>
    <property type="match status" value="1"/>
</dbReference>
<gene>
    <name evidence="13" type="ORF">ACKQTC_00280</name>
</gene>
<evidence type="ECO:0000256" key="8">
    <source>
        <dbReference type="PROSITE-ProRule" id="PRU01240"/>
    </source>
</evidence>
<dbReference type="PANTHER" id="PTHR43399:SF4">
    <property type="entry name" value="CELL WALL-ASSOCIATED PROTEASE"/>
    <property type="match status" value="1"/>
</dbReference>
<dbReference type="PROSITE" id="PS00136">
    <property type="entry name" value="SUBTILASE_ASP"/>
    <property type="match status" value="1"/>
</dbReference>
<dbReference type="InterPro" id="IPR023828">
    <property type="entry name" value="Peptidase_S8_Ser-AS"/>
</dbReference>
<dbReference type="InterPro" id="IPR000209">
    <property type="entry name" value="Peptidase_S8/S53_dom"/>
</dbReference>
<keyword evidence="7 8" id="KW-0720">Serine protease</keyword>
<evidence type="ECO:0000256" key="10">
    <source>
        <dbReference type="SAM" id="MobiDB-lite"/>
    </source>
</evidence>
<dbReference type="PROSITE" id="PS00138">
    <property type="entry name" value="SUBTILASE_SER"/>
    <property type="match status" value="1"/>
</dbReference>
<dbReference type="PROSITE" id="PS00137">
    <property type="entry name" value="SUBTILASE_HIS"/>
    <property type="match status" value="1"/>
</dbReference>
<feature type="signal peptide" evidence="11">
    <location>
        <begin position="1"/>
        <end position="18"/>
    </location>
</feature>
<feature type="active site" description="Charge relay system" evidence="8">
    <location>
        <position position="582"/>
    </location>
</feature>
<dbReference type="PANTHER" id="PTHR43399">
    <property type="entry name" value="SUBTILISIN-RELATED"/>
    <property type="match status" value="1"/>
</dbReference>
<feature type="active site" description="Charge relay system" evidence="8">
    <location>
        <position position="187"/>
    </location>
</feature>
<keyword evidence="3 8" id="KW-0645">Protease</keyword>
<evidence type="ECO:0000256" key="4">
    <source>
        <dbReference type="ARBA" id="ARBA00022729"/>
    </source>
</evidence>
<dbReference type="InterPro" id="IPR046450">
    <property type="entry name" value="PA_dom_sf"/>
</dbReference>
<evidence type="ECO:0000256" key="11">
    <source>
        <dbReference type="SAM" id="SignalP"/>
    </source>
</evidence>
<dbReference type="Pfam" id="PF07554">
    <property type="entry name" value="FIVAR"/>
    <property type="match status" value="5"/>
</dbReference>
<evidence type="ECO:0000313" key="13">
    <source>
        <dbReference type="EMBL" id="MFM9412822.1"/>
    </source>
</evidence>
<feature type="region of interest" description="Disordered" evidence="10">
    <location>
        <begin position="1889"/>
        <end position="1938"/>
    </location>
</feature>
<evidence type="ECO:0000256" key="3">
    <source>
        <dbReference type="ARBA" id="ARBA00022670"/>
    </source>
</evidence>
<dbReference type="Gene3D" id="3.50.30.30">
    <property type="match status" value="1"/>
</dbReference>
<dbReference type="InterPro" id="IPR015500">
    <property type="entry name" value="Peptidase_S8_subtilisin-rel"/>
</dbReference>
<dbReference type="InterPro" id="IPR034216">
    <property type="entry name" value="C5a_Peptidase"/>
</dbReference>
<dbReference type="Pfam" id="PF00395">
    <property type="entry name" value="SLH"/>
    <property type="match status" value="3"/>
</dbReference>
<proteinExistence type="inferred from homology"/>
<dbReference type="PROSITE" id="PS51892">
    <property type="entry name" value="SUBTILASE"/>
    <property type="match status" value="1"/>
</dbReference>
<evidence type="ECO:0000259" key="12">
    <source>
        <dbReference type="PROSITE" id="PS51272"/>
    </source>
</evidence>
<feature type="domain" description="SLH" evidence="12">
    <location>
        <begin position="1916"/>
        <end position="1972"/>
    </location>
</feature>
<organism evidence="13 14">
    <name type="scientific">Peptococcus simiae</name>
    <dbReference type="NCBI Taxonomy" id="1643805"/>
    <lineage>
        <taxon>Bacteria</taxon>
        <taxon>Bacillati</taxon>
        <taxon>Bacillota</taxon>
        <taxon>Clostridia</taxon>
        <taxon>Eubacteriales</taxon>
        <taxon>Peptococcaceae</taxon>
        <taxon>Peptococcus</taxon>
    </lineage>
</organism>
<dbReference type="Gene3D" id="1.20.1270.90">
    <property type="entry name" value="AF1782-like"/>
    <property type="match status" value="2"/>
</dbReference>
<dbReference type="RefSeq" id="WP_408976453.1">
    <property type="nucleotide sequence ID" value="NZ_JBJUVG010000001.1"/>
</dbReference>
<dbReference type="EMBL" id="JBJUVG010000001">
    <property type="protein sequence ID" value="MFM9412822.1"/>
    <property type="molecule type" value="Genomic_DNA"/>
</dbReference>
<dbReference type="SUPFAM" id="SSF52025">
    <property type="entry name" value="PA domain"/>
    <property type="match status" value="1"/>
</dbReference>
<dbReference type="InterPro" id="IPR003137">
    <property type="entry name" value="PA_domain"/>
</dbReference>
<dbReference type="SUPFAM" id="SSF52743">
    <property type="entry name" value="Subtilisin-like"/>
    <property type="match status" value="1"/>
</dbReference>
<keyword evidence="4 11" id="KW-0732">Signal</keyword>
<dbReference type="Proteomes" id="UP001631949">
    <property type="component" value="Unassembled WGS sequence"/>
</dbReference>
<comment type="caution">
    <text evidence="13">The sequence shown here is derived from an EMBL/GenBank/DDBJ whole genome shotgun (WGS) entry which is preliminary data.</text>
</comment>
<feature type="domain" description="SLH" evidence="12">
    <location>
        <begin position="2032"/>
        <end position="2095"/>
    </location>
</feature>
<dbReference type="Pfam" id="PF00082">
    <property type="entry name" value="Peptidase_S8"/>
    <property type="match status" value="1"/>
</dbReference>
<evidence type="ECO:0000256" key="2">
    <source>
        <dbReference type="ARBA" id="ARBA00022525"/>
    </source>
</evidence>
<keyword evidence="2" id="KW-0964">Secreted</keyword>
<evidence type="ECO:0000256" key="5">
    <source>
        <dbReference type="ARBA" id="ARBA00022737"/>
    </source>
</evidence>
<evidence type="ECO:0000256" key="1">
    <source>
        <dbReference type="ARBA" id="ARBA00011073"/>
    </source>
</evidence>
<accession>A0ABW9GX44</accession>
<evidence type="ECO:0000256" key="9">
    <source>
        <dbReference type="RuleBase" id="RU003355"/>
    </source>
</evidence>
<dbReference type="PRINTS" id="PR00723">
    <property type="entry name" value="SUBTILISIN"/>
</dbReference>
<dbReference type="InterPro" id="IPR023827">
    <property type="entry name" value="Peptidase_S8_Asp-AS"/>
</dbReference>
<comment type="similarity">
    <text evidence="1 8 9">Belongs to the peptidase S8 family.</text>
</comment>
<dbReference type="InterPro" id="IPR036852">
    <property type="entry name" value="Peptidase_S8/S53_dom_sf"/>
</dbReference>
<sequence length="2117" mass="228167">MRKKLTSFLLAAALVASAMPMPPAAARAEDPAVTALNEQLDGHFKKGDTITLLVALNEDQSHRGQTSVPVERRTEPDQMAPQMAYAQAAREDLFARLDRAGIAYKVQETYDMAFTGVALEVKVGDARKVAALEGVNWVEASLLRQAPTLSRPQMAQRQDLSSNKMVGADQAQANDYNGEGALIAVIDSGCDPNHEAMSPVNASTAHFKNAQEVQACIQKNKLANGAYFSSKIPFGYNYANRSTGIKEDGVDMSHGMHVAGIIAGNSDKLRGIAPEAQLAIMRVFGGGLFGNGTNAELYTKALEDAIKMDVDSVNISIGSPAGAESNVAPVTTEALQNAQRMGIVVSIAAGNNGFYGKDAGKDQLPSADNPDYGLLADPAVAPYSMAVASVQNMQVASKGLRIVNDARTLHYQPNAVGKLATGHIPIVDAGYGHTEEFPAKPAPGTYALVQRGSAAPNEQFDFSAKINNAEKAGYAGVIIFDNEVNAPLFIIEAPGTKIPAVLINNMDGLYLQEKIRETAGKALVCFDQDFVFADQPGGGELSDFSSWGMTPAGNLKPDISAPGGGIFSAYNDSQYGNMDGTSMAAPHVAGGLALVKQRVEKDFPDVKGAAKYQLVKNLLMSTAAPHKSTETNAYTSPRQQGAGLMQVNRALEADAVIEGTGGVSSINIGTDLKTNDVTVPFTIRNYGTKPLTYRVYGVLNTDSVKDGKMVLTPRFLAASEKEEVTVAAGGQAQLTISLAVPEDIDLPAEMANGYFLEGFVFAESSDPSQPSLGAPFVGFHGSYRDLNILEPSIYDLAETAKRPYYYDMGEEKDAFYTHIGAKIGNEDVVLGQLAGSSKANPRFDREKIAFSPNGDGAAEKAYFYGTFLRNFTGLELTVREGDADGRVIRQMKNLDDRGVKNFFIHPNMGFMPAQNMTTSKDHWAWDGTDGMGGSLPDGRYDLAVQTWGEGMDLNGPGQTLHFPLILDRVYPRVTKAAFNADRTRYTISEVVEDGSGLRDVYIQVGDKTLLPEKDGNAYVFDLAGLDQDKAEVVVRDHAYNTVKMPLDKAGRTGNERSLIVNGTAGDKALPQGAFKWQVQTPDGQPEDTQNLPVGQHILVITDIDAQYRLIGSAQIPFEITEADLQKTLTVAFEAVKTNDVIIDVDNATPSAVSLVIEDLDHDRTFEPRAINSTQYRIGLPEGRYRISLNGLDDKYMALVPDGETFEVRGSRGVTKTLKISEKKVKTLPVTIKRKGYEGSFTLKMVGQDLMKTEQRIDFAAGESEKEVRLSFVPSDLSLTLMEDGHYTIGRPTQWKALPSATQLEVTLSPIEGLAPGYIDRTALRQAVEKAREVSANRQAYEPDPTPWKYIDMYLPMAEQVLIKEDTTQEEVDKVCKNLLEGLNNLRKLGASHYDLSGLQALVDRCDSLTPADYTADSWQALEGPLTEAKAMLAKGDGERNQGDIDLCKDALEQALGNLVRQDGKALADTSALEEVVAACADLDEFAYTAESWANLQKALDRAQDLLDQGFPDAQAMAEAVEAITRAREGLVSTDEAEKPVQKEALKAAVESGQARVEGDYTPESWEPFAQALARAKAVLADDKADQGQVDVAWAQLKAAADHLQAKSVDSDRSQAIRALTDLLARADQYREEGYSPETWQPFAEKRQAAKALLADSEATSEALEAMTQDLDGAIKTLVPLADEPPAPSPADLWDAMVRQLPAADQVTLADGDRVKAVQEAYDQLGEEDRAAVKEEAAFKACQAAYQALVDRQAVDRVLKAVSQLPASDKITKADRQQVAQARAAYQALTAAQKALVSDEQLAPLIQAEKALKAPEAAPTVDKKALKRALDAYQTIDPDRYTPASFDRYLDAYLAAKAVFNRSDADQAAVDRALADLEAAKDKLVRQRLIQSGGSGGGGGTIYAPPKPATKPLAQAKTEPEKKRDQTPSQASRPAKVQSALKMAGYPDGSFRPDATMSRAEVAALLARLLPAGGQPSFKDVPADAWYAQAVASLQGAQLLGGYSDGTFRGDRQMTRAEFVALVAKWQKLAPVTDQQFQDVPATHWASPAIGAAVKAGWITGVAADQFAPEAPLTRAEAVTILNRVLKVSTQEARLAQPVFTDVQPGHWAYAEIMSAHA</sequence>
<name>A0ABW9GX44_9FIRM</name>
<protein>
    <submittedName>
        <fullName evidence="13">S8 family serine peptidase</fullName>
    </submittedName>
</protein>
<feature type="chain" id="PRO_5047425060" evidence="11">
    <location>
        <begin position="19"/>
        <end position="2117"/>
    </location>
</feature>
<evidence type="ECO:0000256" key="6">
    <source>
        <dbReference type="ARBA" id="ARBA00022801"/>
    </source>
</evidence>
<feature type="domain" description="SLH" evidence="12">
    <location>
        <begin position="1973"/>
        <end position="2031"/>
    </location>
</feature>
<dbReference type="PROSITE" id="PS51272">
    <property type="entry name" value="SLH"/>
    <property type="match status" value="3"/>
</dbReference>
<dbReference type="InterPro" id="IPR001119">
    <property type="entry name" value="SLH_dom"/>
</dbReference>
<dbReference type="Gene3D" id="3.40.50.200">
    <property type="entry name" value="Peptidase S8/S53 domain"/>
    <property type="match status" value="1"/>
</dbReference>